<evidence type="ECO:0000256" key="4">
    <source>
        <dbReference type="ARBA" id="ARBA00022692"/>
    </source>
</evidence>
<evidence type="ECO:0000256" key="11">
    <source>
        <dbReference type="RuleBase" id="RU003357"/>
    </source>
</evidence>
<evidence type="ECO:0000313" key="16">
    <source>
        <dbReference type="Proteomes" id="UP000185839"/>
    </source>
</evidence>
<evidence type="ECO:0000256" key="8">
    <source>
        <dbReference type="ARBA" id="ARBA00023170"/>
    </source>
</evidence>
<dbReference type="Gene3D" id="2.60.40.1120">
    <property type="entry name" value="Carboxypeptidase-like, regulatory domain"/>
    <property type="match status" value="1"/>
</dbReference>
<evidence type="ECO:0000259" key="14">
    <source>
        <dbReference type="Pfam" id="PF07715"/>
    </source>
</evidence>
<keyword evidence="7 10" id="KW-0472">Membrane</keyword>
<dbReference type="InterPro" id="IPR036942">
    <property type="entry name" value="Beta-barrel_TonB_sf"/>
</dbReference>
<reference evidence="16" key="1">
    <citation type="submission" date="2017-01" db="EMBL/GenBank/DDBJ databases">
        <authorList>
            <person name="Varghese N."/>
            <person name="Submissions S."/>
        </authorList>
    </citation>
    <scope>NUCLEOTIDE SEQUENCE [LARGE SCALE GENOMIC DNA]</scope>
    <source>
        <strain evidence="16">DSM 23145</strain>
    </source>
</reference>
<keyword evidence="9 10" id="KW-0998">Cell outer membrane</keyword>
<dbReference type="STRING" id="713588.SAMN05421789_11219"/>
<dbReference type="EMBL" id="FTOI01000012">
    <property type="protein sequence ID" value="SIS93671.1"/>
    <property type="molecule type" value="Genomic_DNA"/>
</dbReference>
<organism evidence="15 16">
    <name type="scientific">Kaistella chaponensis</name>
    <dbReference type="NCBI Taxonomy" id="713588"/>
    <lineage>
        <taxon>Bacteria</taxon>
        <taxon>Pseudomonadati</taxon>
        <taxon>Bacteroidota</taxon>
        <taxon>Flavobacteriia</taxon>
        <taxon>Flavobacteriales</taxon>
        <taxon>Weeksellaceae</taxon>
        <taxon>Chryseobacterium group</taxon>
        <taxon>Kaistella</taxon>
    </lineage>
</organism>
<feature type="domain" description="TonB-dependent receptor-like beta-barrel" evidence="13">
    <location>
        <begin position="327"/>
        <end position="763"/>
    </location>
</feature>
<evidence type="ECO:0000256" key="2">
    <source>
        <dbReference type="ARBA" id="ARBA00022448"/>
    </source>
</evidence>
<keyword evidence="2 10" id="KW-0813">Transport</keyword>
<gene>
    <name evidence="15" type="ORF">SAMN05421789_11219</name>
</gene>
<evidence type="ECO:0000313" key="15">
    <source>
        <dbReference type="EMBL" id="SIS93671.1"/>
    </source>
</evidence>
<dbReference type="InterPro" id="IPR013784">
    <property type="entry name" value="Carb-bd-like_fold"/>
</dbReference>
<dbReference type="InterPro" id="IPR037066">
    <property type="entry name" value="Plug_dom_sf"/>
</dbReference>
<dbReference type="PANTHER" id="PTHR30069">
    <property type="entry name" value="TONB-DEPENDENT OUTER MEMBRANE RECEPTOR"/>
    <property type="match status" value="1"/>
</dbReference>
<dbReference type="AlphaFoldDB" id="A0A1N7N693"/>
<comment type="similarity">
    <text evidence="10 11">Belongs to the TonB-dependent receptor family.</text>
</comment>
<keyword evidence="8" id="KW-0675">Receptor</keyword>
<keyword evidence="5 12" id="KW-0732">Signal</keyword>
<evidence type="ECO:0000256" key="10">
    <source>
        <dbReference type="PROSITE-ProRule" id="PRU01360"/>
    </source>
</evidence>
<keyword evidence="6 11" id="KW-0798">TonB box</keyword>
<accession>A0A1N7N693</accession>
<protein>
    <submittedName>
        <fullName evidence="15">Iron complex outermembrane recepter protein</fullName>
    </submittedName>
</protein>
<dbReference type="PROSITE" id="PS52016">
    <property type="entry name" value="TONB_DEPENDENT_REC_3"/>
    <property type="match status" value="1"/>
</dbReference>
<dbReference type="InterPro" id="IPR000531">
    <property type="entry name" value="Beta-barrel_TonB"/>
</dbReference>
<dbReference type="SUPFAM" id="SSF49452">
    <property type="entry name" value="Starch-binding domain-like"/>
    <property type="match status" value="1"/>
</dbReference>
<dbReference type="GO" id="GO:0009279">
    <property type="term" value="C:cell outer membrane"/>
    <property type="evidence" value="ECO:0007669"/>
    <property type="project" value="UniProtKB-SubCell"/>
</dbReference>
<dbReference type="InterPro" id="IPR010917">
    <property type="entry name" value="TonB_rcpt_CS"/>
</dbReference>
<dbReference type="Pfam" id="PF07715">
    <property type="entry name" value="Plug"/>
    <property type="match status" value="1"/>
</dbReference>
<dbReference type="InterPro" id="IPR012910">
    <property type="entry name" value="Plug_dom"/>
</dbReference>
<feature type="signal peptide" evidence="12">
    <location>
        <begin position="1"/>
        <end position="21"/>
    </location>
</feature>
<evidence type="ECO:0000259" key="13">
    <source>
        <dbReference type="Pfam" id="PF00593"/>
    </source>
</evidence>
<dbReference type="Gene3D" id="2.40.170.20">
    <property type="entry name" value="TonB-dependent receptor, beta-barrel domain"/>
    <property type="match status" value="1"/>
</dbReference>
<keyword evidence="4 10" id="KW-0812">Transmembrane</keyword>
<dbReference type="GO" id="GO:0015344">
    <property type="term" value="F:siderophore uptake transmembrane transporter activity"/>
    <property type="evidence" value="ECO:0007669"/>
    <property type="project" value="TreeGrafter"/>
</dbReference>
<feature type="chain" id="PRO_5012568858" evidence="12">
    <location>
        <begin position="22"/>
        <end position="794"/>
    </location>
</feature>
<dbReference type="Pfam" id="PF00593">
    <property type="entry name" value="TonB_dep_Rec_b-barrel"/>
    <property type="match status" value="1"/>
</dbReference>
<dbReference type="GO" id="GO:0044718">
    <property type="term" value="P:siderophore transmembrane transport"/>
    <property type="evidence" value="ECO:0007669"/>
    <property type="project" value="TreeGrafter"/>
</dbReference>
<dbReference type="Pfam" id="PF13620">
    <property type="entry name" value="CarboxypepD_reg"/>
    <property type="match status" value="1"/>
</dbReference>
<dbReference type="GO" id="GO:0030246">
    <property type="term" value="F:carbohydrate binding"/>
    <property type="evidence" value="ECO:0007669"/>
    <property type="project" value="InterPro"/>
</dbReference>
<dbReference type="SUPFAM" id="SSF56935">
    <property type="entry name" value="Porins"/>
    <property type="match status" value="1"/>
</dbReference>
<feature type="domain" description="TonB-dependent receptor plug" evidence="14">
    <location>
        <begin position="120"/>
        <end position="217"/>
    </location>
</feature>
<dbReference type="InterPro" id="IPR039426">
    <property type="entry name" value="TonB-dep_rcpt-like"/>
</dbReference>
<dbReference type="PROSITE" id="PS01156">
    <property type="entry name" value="TONB_DEPENDENT_REC_2"/>
    <property type="match status" value="1"/>
</dbReference>
<evidence type="ECO:0000256" key="3">
    <source>
        <dbReference type="ARBA" id="ARBA00022452"/>
    </source>
</evidence>
<dbReference type="OrthoDB" id="9795928at2"/>
<comment type="subcellular location">
    <subcellularLocation>
        <location evidence="1 10">Cell outer membrane</location>
        <topology evidence="1 10">Multi-pass membrane protein</topology>
    </subcellularLocation>
</comment>
<dbReference type="RefSeq" id="WP_084566512.1">
    <property type="nucleotide sequence ID" value="NZ_FTOI01000012.1"/>
</dbReference>
<sequence>MKFTFNIMLIFFGLTFFSAQNTFKVQGKIIDFHDKVPLEKATIKIGNFTQTSDSSGNFTFPSLQKGTYTLTAIHPDCASFTEQLTINKNLEITLNLEHHVKDIETVLIHGTHKNKNSLIIKTLDKKELERNSTENLGNILTSISGVGALKTGNNITKPIIHGLYGSRVAMINNGVKMAEQEWGVENAPNVDVNQFEHLDVIKGASALKYGSDAIGGAVLMIPETFKKADTLRGSANFSGISNGKGVGFDLNLVKTWKNNWAVKTTGSFKKLGDLNTPDYLLMNTGLNFNAFGLSVQNNSFLQGISFDYSVTNQEIGIFRGSHIGNLDDFYTVLNSDVPIYQRDFSYSIDNPKQDIQHHLAKISAYKRFGNFGKISVDYSLQYNHRREFDVRRGELYTIPSLDLELITNQLNINNLIERANWNWETGIDLSYQNNYSTPETQARRLVPNYNKYSGGMYSIFKYNFSPKFNVEAGLRYDLTQYKVKKWYDESDWNNLYATDFSQFYVKTDGNRVFTEPVLNFENLSFNAGIQWVPSEQFNLKLNYAKVGRSPNIAELFADGLHHSASVLELGNMGLKNEDGNQFNLNIDSKLNVLDGLQISVNPYLFLTKNFINQIPTGVQNTIRGVFPVWTYVQIDAQMYGIDVDAKLAINKNFTYSGRFSYVNGQDTTNDEPLILMLPPNFANSLEFSKSGWKNFYFKVENQTVLHQTRFPIFNPTIQIYENGVEVDKTLDLSTPPPTYSLWNLQTGFDFDKHFSVGLNMINVFNKNYKDYLNRMRYFSYEMGRNIIFNVKYKF</sequence>
<dbReference type="Proteomes" id="UP000185839">
    <property type="component" value="Unassembled WGS sequence"/>
</dbReference>
<keyword evidence="16" id="KW-1185">Reference proteome</keyword>
<evidence type="ECO:0000256" key="12">
    <source>
        <dbReference type="SAM" id="SignalP"/>
    </source>
</evidence>
<keyword evidence="3 10" id="KW-1134">Transmembrane beta strand</keyword>
<name>A0A1N7N693_9FLAO</name>
<evidence type="ECO:0000256" key="7">
    <source>
        <dbReference type="ARBA" id="ARBA00023136"/>
    </source>
</evidence>
<proteinExistence type="inferred from homology"/>
<evidence type="ECO:0000256" key="6">
    <source>
        <dbReference type="ARBA" id="ARBA00023077"/>
    </source>
</evidence>
<dbReference type="Gene3D" id="2.170.130.10">
    <property type="entry name" value="TonB-dependent receptor, plug domain"/>
    <property type="match status" value="1"/>
</dbReference>
<evidence type="ECO:0000256" key="5">
    <source>
        <dbReference type="ARBA" id="ARBA00022729"/>
    </source>
</evidence>
<dbReference type="PANTHER" id="PTHR30069:SF29">
    <property type="entry name" value="HEMOGLOBIN AND HEMOGLOBIN-HAPTOGLOBIN-BINDING PROTEIN 1-RELATED"/>
    <property type="match status" value="1"/>
</dbReference>
<evidence type="ECO:0000256" key="1">
    <source>
        <dbReference type="ARBA" id="ARBA00004571"/>
    </source>
</evidence>
<evidence type="ECO:0000256" key="9">
    <source>
        <dbReference type="ARBA" id="ARBA00023237"/>
    </source>
</evidence>